<accession>A0A8M1K946</accession>
<feature type="transmembrane region" description="Helical" evidence="8">
    <location>
        <begin position="6"/>
        <end position="24"/>
    </location>
</feature>
<feature type="transmembrane region" description="Helical" evidence="8">
    <location>
        <begin position="36"/>
        <end position="56"/>
    </location>
</feature>
<dbReference type="GO" id="GO:0055088">
    <property type="term" value="P:lipid homeostasis"/>
    <property type="evidence" value="ECO:0007669"/>
    <property type="project" value="TreeGrafter"/>
</dbReference>
<dbReference type="CTD" id="405880"/>
<feature type="transmembrane region" description="Helical" evidence="8">
    <location>
        <begin position="296"/>
        <end position="317"/>
    </location>
</feature>
<evidence type="ECO:0000256" key="5">
    <source>
        <dbReference type="ARBA" id="ARBA00023136"/>
    </source>
</evidence>
<dbReference type="RefSeq" id="XP_042559020.1">
    <property type="nucleotide sequence ID" value="XM_042703086.1"/>
</dbReference>
<name>A0A8M1K946_CLUHA</name>
<keyword evidence="10" id="KW-1185">Reference proteome</keyword>
<dbReference type="Pfam" id="PF26083">
    <property type="entry name" value="TM_Tm6sf2"/>
    <property type="match status" value="2"/>
</dbReference>
<evidence type="ECO:0000256" key="8">
    <source>
        <dbReference type="SAM" id="Phobius"/>
    </source>
</evidence>
<dbReference type="Pfam" id="PF05241">
    <property type="entry name" value="EBP"/>
    <property type="match status" value="1"/>
</dbReference>
<keyword evidence="3" id="KW-0677">Repeat</keyword>
<evidence type="ECO:0000259" key="9">
    <source>
        <dbReference type="PROSITE" id="PS51751"/>
    </source>
</evidence>
<protein>
    <submittedName>
        <fullName evidence="11">Transmembrane 6 superfamily member 2</fullName>
    </submittedName>
</protein>
<dbReference type="PROSITE" id="PS51751">
    <property type="entry name" value="EXPERA"/>
    <property type="match status" value="2"/>
</dbReference>
<feature type="domain" description="EXPERA" evidence="9">
    <location>
        <begin position="246"/>
        <end position="380"/>
    </location>
</feature>
<evidence type="ECO:0000256" key="1">
    <source>
        <dbReference type="ARBA" id="ARBA00004127"/>
    </source>
</evidence>
<feature type="transmembrane region" description="Helical" evidence="8">
    <location>
        <begin position="361"/>
        <end position="381"/>
    </location>
</feature>
<dbReference type="GO" id="GO:0019216">
    <property type="term" value="P:regulation of lipid metabolic process"/>
    <property type="evidence" value="ECO:0007669"/>
    <property type="project" value="TreeGrafter"/>
</dbReference>
<dbReference type="InterPro" id="IPR059044">
    <property type="entry name" value="TM_Tm6sf1/2"/>
</dbReference>
<dbReference type="GO" id="GO:0033116">
    <property type="term" value="C:endoplasmic reticulum-Golgi intermediate compartment membrane"/>
    <property type="evidence" value="ECO:0007669"/>
    <property type="project" value="TreeGrafter"/>
</dbReference>
<dbReference type="PANTHER" id="PTHR14568">
    <property type="entry name" value="TRANSMEMBRANE SUPERFAMILY 6 MEMBER 1/2"/>
    <property type="match status" value="1"/>
</dbReference>
<evidence type="ECO:0000256" key="2">
    <source>
        <dbReference type="ARBA" id="ARBA00022692"/>
    </source>
</evidence>
<evidence type="ECO:0000313" key="11">
    <source>
        <dbReference type="RefSeq" id="XP_042559020.1"/>
    </source>
</evidence>
<evidence type="ECO:0000256" key="4">
    <source>
        <dbReference type="ARBA" id="ARBA00022989"/>
    </source>
</evidence>
<gene>
    <name evidence="11" type="primary">tm6sf2a</name>
</gene>
<evidence type="ECO:0000256" key="3">
    <source>
        <dbReference type="ARBA" id="ARBA00022737"/>
    </source>
</evidence>
<comment type="subcellular location">
    <subcellularLocation>
        <location evidence="1">Endomembrane system</location>
        <topology evidence="1">Multi-pass membrane protein</topology>
    </subcellularLocation>
</comment>
<dbReference type="InterPro" id="IPR047195">
    <property type="entry name" value="TM6SF1-like"/>
</dbReference>
<organism evidence="10 11">
    <name type="scientific">Clupea harengus</name>
    <name type="common">Atlantic herring</name>
    <dbReference type="NCBI Taxonomy" id="7950"/>
    <lineage>
        <taxon>Eukaryota</taxon>
        <taxon>Metazoa</taxon>
        <taxon>Chordata</taxon>
        <taxon>Craniata</taxon>
        <taxon>Vertebrata</taxon>
        <taxon>Euteleostomi</taxon>
        <taxon>Actinopterygii</taxon>
        <taxon>Neopterygii</taxon>
        <taxon>Teleostei</taxon>
        <taxon>Clupei</taxon>
        <taxon>Clupeiformes</taxon>
        <taxon>Clupeoidei</taxon>
        <taxon>Clupeidae</taxon>
        <taxon>Clupea</taxon>
    </lineage>
</organism>
<sequence length="406" mass="45624">MKIHLAQEVGVFLLSLTAPFLLCAMNNFPAVQKSEVILPMGAVVLLSVFLLLYFTMRHKKAVDPLFYVCSSQSSLRLGWRLRDVCPFCLDARQRQCFAELSFTCMVGLTNALEQDGYIKGFMDFYLRKGEPYLSTSYAIMMSYWDGTVHFSLQLLMVRRMAQGKSFRSLGLFWAGSSIANQIVFIPGIVIGKYGSNILPAFWRNIPFLLLPIWSAVTLLCRPRELPVIPADQVAEQQKKSVLTRPVDLLLSLMLLGGMALTLLRAFVVLDCRLDVCFTYIYQYEPYLKDNVAFSKVMMLVFLFYALPLMAACVCGLGTPGSSWMLDWTLLFAGAMAQAQWCHIGGSLHSRTPFTYRIPSDAWRGVMGLNVAYAAVPILLALRCALRPAYFMPAVPKGQADKEKKQK</sequence>
<dbReference type="GO" id="GO:0005789">
    <property type="term" value="C:endoplasmic reticulum membrane"/>
    <property type="evidence" value="ECO:0007669"/>
    <property type="project" value="TreeGrafter"/>
</dbReference>
<dbReference type="PANTHER" id="PTHR14568:SF9">
    <property type="entry name" value="TRANSMEMBRANE 6 SUPERFAMILY MEMBER 2"/>
    <property type="match status" value="1"/>
</dbReference>
<dbReference type="Proteomes" id="UP000515152">
    <property type="component" value="Chromosome 22"/>
</dbReference>
<dbReference type="InterPro" id="IPR033118">
    <property type="entry name" value="EXPERA"/>
</dbReference>
<proteinExistence type="inferred from homology"/>
<keyword evidence="5 7" id="KW-0472">Membrane</keyword>
<feature type="domain" description="EXPERA" evidence="9">
    <location>
        <begin position="92"/>
        <end position="215"/>
    </location>
</feature>
<dbReference type="KEGG" id="char:105893820"/>
<dbReference type="GeneID" id="105893820"/>
<reference evidence="11" key="1">
    <citation type="submission" date="2025-08" db="UniProtKB">
        <authorList>
            <consortium name="RefSeq"/>
        </authorList>
    </citation>
    <scope>IDENTIFICATION</scope>
</reference>
<keyword evidence="4 7" id="KW-1133">Transmembrane helix</keyword>
<comment type="similarity">
    <text evidence="6">Belongs to the TM6SF family.</text>
</comment>
<dbReference type="CDD" id="cd21106">
    <property type="entry name" value="TM6SF1-like"/>
    <property type="match status" value="1"/>
</dbReference>
<feature type="transmembrane region" description="Helical" evidence="8">
    <location>
        <begin position="248"/>
        <end position="269"/>
    </location>
</feature>
<keyword evidence="2 7" id="KW-0812">Transmembrane</keyword>
<evidence type="ECO:0000313" key="10">
    <source>
        <dbReference type="Proteomes" id="UP000515152"/>
    </source>
</evidence>
<feature type="transmembrane region" description="Helical" evidence="8">
    <location>
        <begin position="169"/>
        <end position="189"/>
    </location>
</feature>
<evidence type="ECO:0000256" key="7">
    <source>
        <dbReference type="PROSITE-ProRule" id="PRU01087"/>
    </source>
</evidence>
<dbReference type="OrthoDB" id="8181520at2759"/>
<dbReference type="AlphaFoldDB" id="A0A8M1K946"/>
<evidence type="ECO:0000256" key="6">
    <source>
        <dbReference type="ARBA" id="ARBA00034760"/>
    </source>
</evidence>